<dbReference type="CDD" id="cd03316">
    <property type="entry name" value="MR_like"/>
    <property type="match status" value="1"/>
</dbReference>
<evidence type="ECO:0000256" key="2">
    <source>
        <dbReference type="ARBA" id="ARBA00023239"/>
    </source>
</evidence>
<dbReference type="InterPro" id="IPR036849">
    <property type="entry name" value="Enolase-like_C_sf"/>
</dbReference>
<evidence type="ECO:0000313" key="4">
    <source>
        <dbReference type="EMBL" id="RAW48329.1"/>
    </source>
</evidence>
<dbReference type="RefSeq" id="WP_112116124.1">
    <property type="nucleotide sequence ID" value="NZ_CP157368.1"/>
</dbReference>
<dbReference type="InterPro" id="IPR013342">
    <property type="entry name" value="Mandelate_racemase_C"/>
</dbReference>
<keyword evidence="2" id="KW-0456">Lyase</keyword>
<sequence>MKITSVECYLGQFITMKINTDEGIYGWGEAGLAYGNSFEAAFGQCQDFAKLIIGMDPFDTEKIWEHLHRHTFWGMGGGVVITSAMAAIDTACWDIKGKALGVPVYKLLGGKTNPKLRAYASQLQFGWSDLIQKDNKGEALGLLFDPKDYYEVTKNALRDGYDAIKVDPVFAPTDPDTPLEKIWGSQGTQIRGCYRQHDLQRSVERIAACREAGGPDMDIIVEIHSLLDANTAAELGKALEPLHIMYFEEPTSPENPSNFRHIKQKCDLPLATGERSYTRWGFRQFFEDRTLSVIQPDLCNTGGITETKKICDMAQVYDMGVQIHVCGGPIATAAALQVEAAIPNFTIHEEHNANLKNIFIQAGKYYYKPENGYYTVPDLPGIGQEMTDEFLATCRKVVIGG</sequence>
<dbReference type="GO" id="GO:0046872">
    <property type="term" value="F:metal ion binding"/>
    <property type="evidence" value="ECO:0007669"/>
    <property type="project" value="UniProtKB-KW"/>
</dbReference>
<dbReference type="SMART" id="SM00922">
    <property type="entry name" value="MR_MLE"/>
    <property type="match status" value="1"/>
</dbReference>
<feature type="domain" description="Mandelate racemase/muconate lactonizing enzyme C-terminal" evidence="3">
    <location>
        <begin position="146"/>
        <end position="269"/>
    </location>
</feature>
<accession>A0A329TGC4</accession>
<dbReference type="Pfam" id="PF02746">
    <property type="entry name" value="MR_MLE_N"/>
    <property type="match status" value="1"/>
</dbReference>
<dbReference type="InterPro" id="IPR029065">
    <property type="entry name" value="Enolase_C-like"/>
</dbReference>
<dbReference type="SFLD" id="SFLDS00001">
    <property type="entry name" value="Enolase"/>
    <property type="match status" value="1"/>
</dbReference>
<evidence type="ECO:0000313" key="5">
    <source>
        <dbReference type="Proteomes" id="UP000251634"/>
    </source>
</evidence>
<keyword evidence="1" id="KW-0479">Metal-binding</keyword>
<dbReference type="Gene3D" id="3.30.390.10">
    <property type="entry name" value="Enolase-like, N-terminal domain"/>
    <property type="match status" value="1"/>
</dbReference>
<dbReference type="Proteomes" id="UP000251634">
    <property type="component" value="Unassembled WGS sequence"/>
</dbReference>
<dbReference type="SUPFAM" id="SSF54826">
    <property type="entry name" value="Enolase N-terminal domain-like"/>
    <property type="match status" value="1"/>
</dbReference>
<dbReference type="SUPFAM" id="SSF51604">
    <property type="entry name" value="Enolase C-terminal domain-like"/>
    <property type="match status" value="1"/>
</dbReference>
<dbReference type="PANTHER" id="PTHR48080:SF2">
    <property type="entry name" value="D-GALACTONATE DEHYDRATASE"/>
    <property type="match status" value="1"/>
</dbReference>
<dbReference type="EMBL" id="PRKZ01000009">
    <property type="protein sequence ID" value="RAW48329.1"/>
    <property type="molecule type" value="Genomic_DNA"/>
</dbReference>
<dbReference type="InterPro" id="IPR029017">
    <property type="entry name" value="Enolase-like_N"/>
</dbReference>
<name>A0A329TGC4_9FIRM</name>
<evidence type="ECO:0000256" key="1">
    <source>
        <dbReference type="ARBA" id="ARBA00022723"/>
    </source>
</evidence>
<gene>
    <name evidence="4" type="ORF">C4N25_11175</name>
</gene>
<evidence type="ECO:0000259" key="3">
    <source>
        <dbReference type="SMART" id="SM00922"/>
    </source>
</evidence>
<dbReference type="Pfam" id="PF13378">
    <property type="entry name" value="MR_MLE_C"/>
    <property type="match status" value="1"/>
</dbReference>
<proteinExistence type="predicted"/>
<reference evidence="4 5" key="1">
    <citation type="submission" date="2018-02" db="EMBL/GenBank/DDBJ databases">
        <title>Complete genome sequencing of Faecalibacterium prausnitzii strains isolated from the human gut.</title>
        <authorList>
            <person name="Fitzgerald B.C."/>
            <person name="Shkoporov A.N."/>
            <person name="Ross P.R."/>
            <person name="Hill C."/>
        </authorList>
    </citation>
    <scope>NUCLEOTIDE SEQUENCE [LARGE SCALE GENOMIC DNA]</scope>
    <source>
        <strain evidence="4 5">APC942/8-14-2</strain>
    </source>
</reference>
<protein>
    <submittedName>
        <fullName evidence="4">Mandelate racemase/muconate lactonizing enzyme family protein</fullName>
    </submittedName>
</protein>
<dbReference type="AlphaFoldDB" id="A0A329TGC4"/>
<dbReference type="Gene3D" id="3.20.20.120">
    <property type="entry name" value="Enolase-like C-terminal domain"/>
    <property type="match status" value="1"/>
</dbReference>
<dbReference type="GO" id="GO:0016829">
    <property type="term" value="F:lyase activity"/>
    <property type="evidence" value="ECO:0007669"/>
    <property type="project" value="UniProtKB-KW"/>
</dbReference>
<comment type="caution">
    <text evidence="4">The sequence shown here is derived from an EMBL/GenBank/DDBJ whole genome shotgun (WGS) entry which is preliminary data.</text>
</comment>
<dbReference type="PANTHER" id="PTHR48080">
    <property type="entry name" value="D-GALACTONATE DEHYDRATASE-RELATED"/>
    <property type="match status" value="1"/>
</dbReference>
<dbReference type="InterPro" id="IPR013341">
    <property type="entry name" value="Mandelate_racemase_N_dom"/>
</dbReference>
<organism evidence="4 5">
    <name type="scientific">Faecalibacterium prausnitzii</name>
    <dbReference type="NCBI Taxonomy" id="853"/>
    <lineage>
        <taxon>Bacteria</taxon>
        <taxon>Bacillati</taxon>
        <taxon>Bacillota</taxon>
        <taxon>Clostridia</taxon>
        <taxon>Eubacteriales</taxon>
        <taxon>Oscillospiraceae</taxon>
        <taxon>Faecalibacterium</taxon>
    </lineage>
</organism>
<dbReference type="InterPro" id="IPR034593">
    <property type="entry name" value="DgoD-like"/>
</dbReference>
<dbReference type="SFLD" id="SFLDG00179">
    <property type="entry name" value="mandelate_racemase"/>
    <property type="match status" value="1"/>
</dbReference>